<dbReference type="RefSeq" id="WP_212593526.1">
    <property type="nucleotide sequence ID" value="NZ_CP073587.1"/>
</dbReference>
<keyword evidence="3" id="KW-1185">Reference proteome</keyword>
<dbReference type="EMBL" id="CP073587">
    <property type="protein sequence ID" value="QUN04469.1"/>
    <property type="molecule type" value="Genomic_DNA"/>
</dbReference>
<name>A0ABX7YPB3_9GAMM</name>
<reference evidence="2 3" key="1">
    <citation type="submission" date="2021-04" db="EMBL/GenBank/DDBJ databases">
        <title>Novel species identification of genus Shewanella.</title>
        <authorList>
            <person name="Liu G."/>
        </authorList>
    </citation>
    <scope>NUCLEOTIDE SEQUENCE [LARGE SCALE GENOMIC DNA]</scope>
    <source>
        <strain evidence="2 3">FJAT-54481</strain>
    </source>
</reference>
<gene>
    <name evidence="2" type="ORF">KDN34_09230</name>
</gene>
<evidence type="ECO:0000256" key="1">
    <source>
        <dbReference type="SAM" id="MobiDB-lite"/>
    </source>
</evidence>
<proteinExistence type="predicted"/>
<organism evidence="2 3">
    <name type="scientific">Shewanella yunxiaonensis</name>
    <dbReference type="NCBI Taxonomy" id="2829809"/>
    <lineage>
        <taxon>Bacteria</taxon>
        <taxon>Pseudomonadati</taxon>
        <taxon>Pseudomonadota</taxon>
        <taxon>Gammaproteobacteria</taxon>
        <taxon>Alteromonadales</taxon>
        <taxon>Shewanellaceae</taxon>
        <taxon>Shewanella</taxon>
    </lineage>
</organism>
<evidence type="ECO:0000313" key="3">
    <source>
        <dbReference type="Proteomes" id="UP000679575"/>
    </source>
</evidence>
<sequence>MQIQPAFAAGIQGLQSAQSGLTQATVDVAQAVTQPATTSSTDTSSAVAATPKSRDTTDALVSAMASQRQGEASVDVLQRENDALGSIIDIEV</sequence>
<dbReference type="Proteomes" id="UP000679575">
    <property type="component" value="Chromosome"/>
</dbReference>
<feature type="region of interest" description="Disordered" evidence="1">
    <location>
        <begin position="34"/>
        <end position="55"/>
    </location>
</feature>
<evidence type="ECO:0000313" key="2">
    <source>
        <dbReference type="EMBL" id="QUN04469.1"/>
    </source>
</evidence>
<accession>A0ABX7YPB3</accession>
<protein>
    <submittedName>
        <fullName evidence="2">Chemotaxis protein</fullName>
    </submittedName>
</protein>
<feature type="compositionally biased region" description="Low complexity" evidence="1">
    <location>
        <begin position="36"/>
        <end position="50"/>
    </location>
</feature>